<evidence type="ECO:0000313" key="3">
    <source>
        <dbReference type="EMBL" id="JAC14602.1"/>
    </source>
</evidence>
<feature type="region of interest" description="Disordered" evidence="2">
    <location>
        <begin position="582"/>
        <end position="620"/>
    </location>
</feature>
<feature type="coiled-coil region" evidence="1">
    <location>
        <begin position="284"/>
        <end position="325"/>
    </location>
</feature>
<reference evidence="3" key="1">
    <citation type="journal article" date="2014" name="PLoS Negl. Trop. Dis.">
        <title>An updated insight into the Sialotranscriptome of Triatoma infestans: developmental stage and geographic variations.</title>
        <authorList>
            <person name="Schwarz A."/>
            <person name="Medrano-Mercado N."/>
            <person name="Schaub G.A."/>
            <person name="Struchiner C.J."/>
            <person name="Bargues M.D."/>
            <person name="Levy M.Z."/>
            <person name="Ribeiro J.M."/>
        </authorList>
    </citation>
    <scope>NUCLEOTIDE SEQUENCE</scope>
    <source>
        <strain evidence="3">Chile</strain>
        <tissue evidence="3">Salivary glands</tissue>
    </source>
</reference>
<feature type="region of interest" description="Disordered" evidence="2">
    <location>
        <begin position="402"/>
        <end position="443"/>
    </location>
</feature>
<name>A0A023EZD5_TRIIF</name>
<evidence type="ECO:0000256" key="1">
    <source>
        <dbReference type="SAM" id="Coils"/>
    </source>
</evidence>
<evidence type="ECO:0000256" key="2">
    <source>
        <dbReference type="SAM" id="MobiDB-lite"/>
    </source>
</evidence>
<keyword evidence="1" id="KW-0175">Coiled coil</keyword>
<feature type="coiled-coil region" evidence="1">
    <location>
        <begin position="43"/>
        <end position="158"/>
    </location>
</feature>
<organism evidence="3">
    <name type="scientific">Triatoma infestans</name>
    <name type="common">Assassin bug</name>
    <dbReference type="NCBI Taxonomy" id="30076"/>
    <lineage>
        <taxon>Eukaryota</taxon>
        <taxon>Metazoa</taxon>
        <taxon>Ecdysozoa</taxon>
        <taxon>Arthropoda</taxon>
        <taxon>Hexapoda</taxon>
        <taxon>Insecta</taxon>
        <taxon>Pterygota</taxon>
        <taxon>Neoptera</taxon>
        <taxon>Paraneoptera</taxon>
        <taxon>Hemiptera</taxon>
        <taxon>Heteroptera</taxon>
        <taxon>Panheteroptera</taxon>
        <taxon>Cimicomorpha</taxon>
        <taxon>Reduviidae</taxon>
        <taxon>Triatominae</taxon>
        <taxon>Triatoma</taxon>
    </lineage>
</organism>
<feature type="region of interest" description="Disordered" evidence="2">
    <location>
        <begin position="1"/>
        <end position="20"/>
    </location>
</feature>
<sequence>EAESVKRNETEEKLESVKSEEVEGLERQVKALKDVAAISAEMLKIREMQVNELKAKLTAIEETGQAYEKEVENMRRLRALYEERARAVSLSHQMELDREKARLVASEAKLDLAEQRVVRLEEKKSELDETIARMDKALDVAKDEISDLRLELAGNREELYNVSSQMGIINQLFSQVLSGPDGLERVTRVLEEHHDLVNHLTEKGKINDLASTLLELADQGHEPTEEEQDIATNLSKVWRLLVELLGHHLKPTAGDTLPNSCYKSVDTPKGPKLVISVSQTFLRLKDLILEKNSLVKEVGRLKELNSTLESRLAEQESRLAVVAAELHKTWDVVSRLKTQHKHLHTHEKVLRYELAQKRLMLNELKKELENCKESWELARAKNSQTEEDWRELRKEFALRKQVSSAESGYEESPVDSQDEEDWSIREEQEDSEDVSENKTDLEEIKDHCSSPANEVENTDSEIKVESGLTVEVASPEQTAPPKQRTAEEILKAREDRLKRLEEQCKGLFTKMNQTSQRSDRLSNRLVVLHEHYGEEGRQRNHSVAATCSTLSDDQQPATNTLGVQEMDVTGTTDIAGACCRRTDEPDRSAITRGAEEQLQHTPSTNDLPRPTPDLDPDPKT</sequence>
<feature type="compositionally biased region" description="Acidic residues" evidence="2">
    <location>
        <begin position="408"/>
        <end position="434"/>
    </location>
</feature>
<feature type="compositionally biased region" description="Basic and acidic residues" evidence="2">
    <location>
        <begin position="582"/>
        <end position="598"/>
    </location>
</feature>
<feature type="coiled-coil region" evidence="1">
    <location>
        <begin position="483"/>
        <end position="517"/>
    </location>
</feature>
<proteinExistence type="evidence at transcript level"/>
<feature type="coiled-coil region" evidence="1">
    <location>
        <begin position="354"/>
        <end position="381"/>
    </location>
</feature>
<dbReference type="EMBL" id="GBBI01004110">
    <property type="protein sequence ID" value="JAC14602.1"/>
    <property type="molecule type" value="mRNA"/>
</dbReference>
<protein>
    <submittedName>
        <fullName evidence="3">Putative myosin-10</fullName>
    </submittedName>
</protein>
<dbReference type="AlphaFoldDB" id="A0A023EZD5"/>
<accession>A0A023EZD5</accession>
<feature type="non-terminal residue" evidence="3">
    <location>
        <position position="1"/>
    </location>
</feature>